<keyword evidence="3" id="KW-1185">Reference proteome</keyword>
<protein>
    <submittedName>
        <fullName evidence="2">1c1c5561-f6bc-4c2a-9f8a-ee1f44d7ac45-CDS</fullName>
    </submittedName>
</protein>
<accession>A0A8H2ZMA3</accession>
<evidence type="ECO:0000313" key="2">
    <source>
        <dbReference type="EMBL" id="CAD6442180.1"/>
    </source>
</evidence>
<keyword evidence="1" id="KW-0472">Membrane</keyword>
<dbReference type="EMBL" id="CAJHIA010000007">
    <property type="protein sequence ID" value="CAD6442180.1"/>
    <property type="molecule type" value="Genomic_DNA"/>
</dbReference>
<proteinExistence type="predicted"/>
<reference evidence="2" key="1">
    <citation type="submission" date="2020-10" db="EMBL/GenBank/DDBJ databases">
        <authorList>
            <person name="Kusch S."/>
        </authorList>
    </citation>
    <scope>NUCLEOTIDE SEQUENCE</scope>
    <source>
        <strain evidence="2">SwB9</strain>
    </source>
</reference>
<keyword evidence="1" id="KW-1133">Transmembrane helix</keyword>
<evidence type="ECO:0000313" key="3">
    <source>
        <dbReference type="Proteomes" id="UP000624404"/>
    </source>
</evidence>
<comment type="caution">
    <text evidence="2">The sequence shown here is derived from an EMBL/GenBank/DDBJ whole genome shotgun (WGS) entry which is preliminary data.</text>
</comment>
<organism evidence="2 3">
    <name type="scientific">Sclerotinia trifoliorum</name>
    <dbReference type="NCBI Taxonomy" id="28548"/>
    <lineage>
        <taxon>Eukaryota</taxon>
        <taxon>Fungi</taxon>
        <taxon>Dikarya</taxon>
        <taxon>Ascomycota</taxon>
        <taxon>Pezizomycotina</taxon>
        <taxon>Leotiomycetes</taxon>
        <taxon>Helotiales</taxon>
        <taxon>Sclerotiniaceae</taxon>
        <taxon>Sclerotinia</taxon>
    </lineage>
</organism>
<feature type="transmembrane region" description="Helical" evidence="1">
    <location>
        <begin position="97"/>
        <end position="114"/>
    </location>
</feature>
<dbReference type="OrthoDB" id="3562797at2759"/>
<sequence length="129" mass="14943">MVLVLRVARIADGRLGWMWIEWRGRDSHRVLVSCEDRKEVIKQKVEHFYRASGQMKFDTNNFEVSATSSTSNKVTLQITPANSLADYMEGDLIDMKTLLRAISMIILYLTWTIIKHLNSYFSNRTPSSQ</sequence>
<keyword evidence="1" id="KW-0812">Transmembrane</keyword>
<dbReference type="Proteomes" id="UP000624404">
    <property type="component" value="Unassembled WGS sequence"/>
</dbReference>
<dbReference type="AlphaFoldDB" id="A0A8H2ZMA3"/>
<evidence type="ECO:0000256" key="1">
    <source>
        <dbReference type="SAM" id="Phobius"/>
    </source>
</evidence>
<name>A0A8H2ZMA3_9HELO</name>
<gene>
    <name evidence="2" type="ORF">SCLTRI_LOCUS1974</name>
</gene>